<dbReference type="AlphaFoldDB" id="A0A9W8H4Z4"/>
<dbReference type="GO" id="GO:0008270">
    <property type="term" value="F:zinc ion binding"/>
    <property type="evidence" value="ECO:0007669"/>
    <property type="project" value="UniProtKB-KW"/>
</dbReference>
<evidence type="ECO:0000313" key="3">
    <source>
        <dbReference type="EMBL" id="KAJ2776812.1"/>
    </source>
</evidence>
<protein>
    <recommendedName>
        <fullName evidence="2">C2H2-type domain-containing protein</fullName>
    </recommendedName>
</protein>
<evidence type="ECO:0000313" key="4">
    <source>
        <dbReference type="Proteomes" id="UP001140217"/>
    </source>
</evidence>
<evidence type="ECO:0000259" key="2">
    <source>
        <dbReference type="PROSITE" id="PS50157"/>
    </source>
</evidence>
<organism evidence="3 4">
    <name type="scientific">Coemansia javaensis</name>
    <dbReference type="NCBI Taxonomy" id="2761396"/>
    <lineage>
        <taxon>Eukaryota</taxon>
        <taxon>Fungi</taxon>
        <taxon>Fungi incertae sedis</taxon>
        <taxon>Zoopagomycota</taxon>
        <taxon>Kickxellomycotina</taxon>
        <taxon>Kickxellomycetes</taxon>
        <taxon>Kickxellales</taxon>
        <taxon>Kickxellaceae</taxon>
        <taxon>Coemansia</taxon>
    </lineage>
</organism>
<keyword evidence="1" id="KW-0862">Zinc</keyword>
<gene>
    <name evidence="3" type="ORF">H4R18_005468</name>
</gene>
<dbReference type="Proteomes" id="UP001140217">
    <property type="component" value="Unassembled WGS sequence"/>
</dbReference>
<sequence length="57" mass="6548">MHAHQTPLTRTRRQGPAALRYSGVSSQVYRCTVCGEIFATAHDAHEHVKERHYFPEL</sequence>
<name>A0A9W8H4Z4_9FUNG</name>
<keyword evidence="1" id="KW-0863">Zinc-finger</keyword>
<evidence type="ECO:0000256" key="1">
    <source>
        <dbReference type="PROSITE-ProRule" id="PRU00042"/>
    </source>
</evidence>
<keyword evidence="4" id="KW-1185">Reference proteome</keyword>
<comment type="caution">
    <text evidence="3">The sequence shown here is derived from an EMBL/GenBank/DDBJ whole genome shotgun (WGS) entry which is preliminary data.</text>
</comment>
<keyword evidence="1" id="KW-0479">Metal-binding</keyword>
<feature type="domain" description="C2H2-type" evidence="2">
    <location>
        <begin position="29"/>
        <end position="52"/>
    </location>
</feature>
<dbReference type="PROSITE" id="PS00028">
    <property type="entry name" value="ZINC_FINGER_C2H2_1"/>
    <property type="match status" value="1"/>
</dbReference>
<dbReference type="OrthoDB" id="5511298at2759"/>
<reference evidence="3" key="1">
    <citation type="submission" date="2022-07" db="EMBL/GenBank/DDBJ databases">
        <title>Phylogenomic reconstructions and comparative analyses of Kickxellomycotina fungi.</title>
        <authorList>
            <person name="Reynolds N.K."/>
            <person name="Stajich J.E."/>
            <person name="Barry K."/>
            <person name="Grigoriev I.V."/>
            <person name="Crous P."/>
            <person name="Smith M.E."/>
        </authorList>
    </citation>
    <scope>NUCLEOTIDE SEQUENCE</scope>
    <source>
        <strain evidence="3">NBRC 105414</strain>
    </source>
</reference>
<dbReference type="PROSITE" id="PS50157">
    <property type="entry name" value="ZINC_FINGER_C2H2_2"/>
    <property type="match status" value="1"/>
</dbReference>
<proteinExistence type="predicted"/>
<dbReference type="InterPro" id="IPR013087">
    <property type="entry name" value="Znf_C2H2_type"/>
</dbReference>
<dbReference type="EMBL" id="JANBUL010000332">
    <property type="protein sequence ID" value="KAJ2776812.1"/>
    <property type="molecule type" value="Genomic_DNA"/>
</dbReference>
<accession>A0A9W8H4Z4</accession>